<comment type="function">
    <text evidence="3">Catalyzes the 1,3-allylic rearrangement of the homoallylic substrate isopentenyl (IPP) to its highly electrophilic allylic isomer, dimethylallyl diphosphate (DMAPP).</text>
</comment>
<dbReference type="GO" id="GO:0046872">
    <property type="term" value="F:metal ion binding"/>
    <property type="evidence" value="ECO:0007669"/>
    <property type="project" value="UniProtKB-KW"/>
</dbReference>
<evidence type="ECO:0000256" key="4">
    <source>
        <dbReference type="ARBA" id="ARBA00004826"/>
    </source>
</evidence>
<dbReference type="PANTHER" id="PTHR10885:SF0">
    <property type="entry name" value="ISOPENTENYL-DIPHOSPHATE DELTA-ISOMERASE"/>
    <property type="match status" value="1"/>
</dbReference>
<keyword evidence="9" id="KW-0152">Cholesterol biosynthesis</keyword>
<dbReference type="GO" id="GO:0004452">
    <property type="term" value="F:isopentenyl-diphosphate delta-isomerase activity"/>
    <property type="evidence" value="ECO:0007669"/>
    <property type="project" value="UniProtKB-EC"/>
</dbReference>
<dbReference type="AlphaFoldDB" id="A0A7R8UP42"/>
<dbReference type="GO" id="GO:0009240">
    <property type="term" value="P:isopentenyl diphosphate biosynthetic process"/>
    <property type="evidence" value="ECO:0007669"/>
    <property type="project" value="TreeGrafter"/>
</dbReference>
<dbReference type="InParanoid" id="A0A7R8UP42"/>
<evidence type="ECO:0000256" key="13">
    <source>
        <dbReference type="ARBA" id="ARBA00023229"/>
    </source>
</evidence>
<dbReference type="FunFam" id="3.90.79.10:FF:000012">
    <property type="entry name" value="Isopentenyl-diphosphate Delta-isomerase 1"/>
    <property type="match status" value="1"/>
</dbReference>
<evidence type="ECO:0000256" key="6">
    <source>
        <dbReference type="ARBA" id="ARBA00012057"/>
    </source>
</evidence>
<dbReference type="GO" id="GO:0050992">
    <property type="term" value="P:dimethylallyl diphosphate biosynthetic process"/>
    <property type="evidence" value="ECO:0007669"/>
    <property type="project" value="UniProtKB-UniPathway"/>
</dbReference>
<keyword evidence="12" id="KW-0443">Lipid metabolism</keyword>
<dbReference type="GO" id="GO:0006695">
    <property type="term" value="P:cholesterol biosynthetic process"/>
    <property type="evidence" value="ECO:0007669"/>
    <property type="project" value="UniProtKB-KW"/>
</dbReference>
<evidence type="ECO:0000256" key="8">
    <source>
        <dbReference type="ARBA" id="ARBA00022723"/>
    </source>
</evidence>
<keyword evidence="9" id="KW-0756">Sterol biosynthesis</keyword>
<dbReference type="Proteomes" id="UP000594454">
    <property type="component" value="Chromosome 3"/>
</dbReference>
<comment type="pathway">
    <text evidence="4">Isoprenoid biosynthesis; dimethylallyl diphosphate biosynthesis; dimethylallyl diphosphate from isopentenyl diphosphate: step 1/1.</text>
</comment>
<dbReference type="Gene3D" id="3.90.79.10">
    <property type="entry name" value="Nucleoside Triphosphate Pyrophosphohydrolase"/>
    <property type="match status" value="1"/>
</dbReference>
<dbReference type="InterPro" id="IPR015797">
    <property type="entry name" value="NUDIX_hydrolase-like_dom_sf"/>
</dbReference>
<comment type="cofactor">
    <cofactor evidence="2">
        <name>Mg(2+)</name>
        <dbReference type="ChEBI" id="CHEBI:18420"/>
    </cofactor>
</comment>
<keyword evidence="17" id="KW-1185">Reference proteome</keyword>
<evidence type="ECO:0000256" key="2">
    <source>
        <dbReference type="ARBA" id="ARBA00001946"/>
    </source>
</evidence>
<keyword evidence="7" id="KW-0444">Lipid biosynthesis</keyword>
<evidence type="ECO:0000256" key="7">
    <source>
        <dbReference type="ARBA" id="ARBA00022516"/>
    </source>
</evidence>
<keyword evidence="9" id="KW-1207">Sterol metabolism</keyword>
<keyword evidence="8" id="KW-0479">Metal-binding</keyword>
<dbReference type="OMA" id="KAPFDNG"/>
<dbReference type="PIRSF" id="PIRSF018427">
    <property type="entry name" value="Isopntndiph_ism"/>
    <property type="match status" value="1"/>
</dbReference>
<dbReference type="NCBIfam" id="TIGR02150">
    <property type="entry name" value="IPP_isom_1"/>
    <property type="match status" value="1"/>
</dbReference>
<dbReference type="GO" id="GO:0005737">
    <property type="term" value="C:cytoplasm"/>
    <property type="evidence" value="ECO:0007669"/>
    <property type="project" value="TreeGrafter"/>
</dbReference>
<evidence type="ECO:0000313" key="17">
    <source>
        <dbReference type="Proteomes" id="UP000594454"/>
    </source>
</evidence>
<dbReference type="EC" id="5.3.3.2" evidence="6"/>
<evidence type="ECO:0000256" key="3">
    <source>
        <dbReference type="ARBA" id="ARBA00003951"/>
    </source>
</evidence>
<feature type="domain" description="Nudix hydrolase" evidence="15">
    <location>
        <begin position="73"/>
        <end position="221"/>
    </location>
</feature>
<comment type="catalytic activity">
    <reaction evidence="1">
        <text>isopentenyl diphosphate = dimethylallyl diphosphate</text>
        <dbReference type="Rhea" id="RHEA:23284"/>
        <dbReference type="ChEBI" id="CHEBI:57623"/>
        <dbReference type="ChEBI" id="CHEBI:128769"/>
        <dbReference type="EC" id="5.3.3.2"/>
    </reaction>
</comment>
<dbReference type="UniPathway" id="UPA00059">
    <property type="reaction ID" value="UER00104"/>
</dbReference>
<evidence type="ECO:0000256" key="9">
    <source>
        <dbReference type="ARBA" id="ARBA00022778"/>
    </source>
</evidence>
<evidence type="ECO:0000256" key="11">
    <source>
        <dbReference type="ARBA" id="ARBA00022955"/>
    </source>
</evidence>
<keyword evidence="13" id="KW-0414">Isoprene biosynthesis</keyword>
<keyword evidence="9" id="KW-0753">Steroid metabolism</keyword>
<keyword evidence="11" id="KW-0752">Steroid biosynthesis</keyword>
<evidence type="ECO:0000256" key="5">
    <source>
        <dbReference type="ARBA" id="ARBA00007579"/>
    </source>
</evidence>
<dbReference type="InterPro" id="IPR000086">
    <property type="entry name" value="NUDIX_hydrolase_dom"/>
</dbReference>
<dbReference type="OrthoDB" id="510307at2759"/>
<dbReference type="PROSITE" id="PS51462">
    <property type="entry name" value="NUDIX"/>
    <property type="match status" value="1"/>
</dbReference>
<dbReference type="FunCoup" id="A0A7R8UP42">
    <property type="interactions" value="1371"/>
</dbReference>
<gene>
    <name evidence="16" type="ORF">HERILL_LOCUS7209</name>
</gene>
<evidence type="ECO:0000256" key="10">
    <source>
        <dbReference type="ARBA" id="ARBA00022842"/>
    </source>
</evidence>
<evidence type="ECO:0000256" key="1">
    <source>
        <dbReference type="ARBA" id="ARBA00000374"/>
    </source>
</evidence>
<keyword evidence="9" id="KW-0153">Cholesterol metabolism</keyword>
<dbReference type="PANTHER" id="PTHR10885">
    <property type="entry name" value="ISOPENTENYL-DIPHOSPHATE DELTA-ISOMERASE"/>
    <property type="match status" value="1"/>
</dbReference>
<dbReference type="CDD" id="cd02885">
    <property type="entry name" value="NUDIX_IPP_Isomerase"/>
    <property type="match status" value="1"/>
</dbReference>
<proteinExistence type="inferred from homology"/>
<comment type="similarity">
    <text evidence="5">Belongs to the IPP isomerase type 1 family.</text>
</comment>
<name>A0A7R8UP42_HERIL</name>
<reference evidence="16 17" key="1">
    <citation type="submission" date="2020-11" db="EMBL/GenBank/DDBJ databases">
        <authorList>
            <person name="Wallbank WR R."/>
            <person name="Pardo Diaz C."/>
            <person name="Kozak K."/>
            <person name="Martin S."/>
            <person name="Jiggins C."/>
            <person name="Moest M."/>
            <person name="Warren A I."/>
            <person name="Generalovic N T."/>
            <person name="Byers J.R.P. K."/>
            <person name="Montejo-Kovacevich G."/>
            <person name="Yen C E."/>
        </authorList>
    </citation>
    <scope>NUCLEOTIDE SEQUENCE [LARGE SCALE GENOMIC DNA]</scope>
</reference>
<protein>
    <recommendedName>
        <fullName evidence="6">isopentenyl-diphosphate Delta-isomerase</fullName>
        <ecNumber evidence="6">5.3.3.2</ecNumber>
    </recommendedName>
</protein>
<evidence type="ECO:0000256" key="14">
    <source>
        <dbReference type="ARBA" id="ARBA00023235"/>
    </source>
</evidence>
<organism evidence="16 17">
    <name type="scientific">Hermetia illucens</name>
    <name type="common">Black soldier fly</name>
    <dbReference type="NCBI Taxonomy" id="343691"/>
    <lineage>
        <taxon>Eukaryota</taxon>
        <taxon>Metazoa</taxon>
        <taxon>Ecdysozoa</taxon>
        <taxon>Arthropoda</taxon>
        <taxon>Hexapoda</taxon>
        <taxon>Insecta</taxon>
        <taxon>Pterygota</taxon>
        <taxon>Neoptera</taxon>
        <taxon>Endopterygota</taxon>
        <taxon>Diptera</taxon>
        <taxon>Brachycera</taxon>
        <taxon>Stratiomyomorpha</taxon>
        <taxon>Stratiomyidae</taxon>
        <taxon>Hermetiinae</taxon>
        <taxon>Hermetia</taxon>
    </lineage>
</organism>
<evidence type="ECO:0000256" key="12">
    <source>
        <dbReference type="ARBA" id="ARBA00023098"/>
    </source>
</evidence>
<dbReference type="Pfam" id="PF00293">
    <property type="entry name" value="NUDIX"/>
    <property type="match status" value="1"/>
</dbReference>
<evidence type="ECO:0000259" key="15">
    <source>
        <dbReference type="PROSITE" id="PS51462"/>
    </source>
</evidence>
<accession>A0A7R8UP42</accession>
<dbReference type="SUPFAM" id="SSF55811">
    <property type="entry name" value="Nudix"/>
    <property type="match status" value="1"/>
</dbReference>
<evidence type="ECO:0000313" key="16">
    <source>
        <dbReference type="EMBL" id="CAD7084311.1"/>
    </source>
</evidence>
<keyword evidence="14" id="KW-0413">Isomerase</keyword>
<keyword evidence="10" id="KW-0460">Magnesium</keyword>
<sequence>MLSNCGKKILNCIFEDMQSIRKMSSVASAVKKHDALQELALKENCILVDENDKVTGHTSKRDCHRVSENGRVKLHRAFSVFLFNSDGDMLVQRRSEHKITFPDRYTNACCSHPLFDITEEREESNAIGIRKAAQRRLNYELGVPYDQAKPEDFHYLTRIHYENTGDGIWGEHEIDYILFLHKNVDLCPNPNEVSEIRYIKREQLDNELLSLQAPLTPWFNLILKYRLKLWWDNLNSLKNFEDFDKIHKLE</sequence>
<dbReference type="EMBL" id="LR899011">
    <property type="protein sequence ID" value="CAD7084311.1"/>
    <property type="molecule type" value="Genomic_DNA"/>
</dbReference>
<dbReference type="InterPro" id="IPR011876">
    <property type="entry name" value="IsopentenylPP_isomerase_typ1"/>
</dbReference>